<reference evidence="1" key="1">
    <citation type="journal article" date="2015" name="Nature">
        <title>Complex archaea that bridge the gap between prokaryotes and eukaryotes.</title>
        <authorList>
            <person name="Spang A."/>
            <person name="Saw J.H."/>
            <person name="Jorgensen S.L."/>
            <person name="Zaremba-Niedzwiedzka K."/>
            <person name="Martijn J."/>
            <person name="Lind A.E."/>
            <person name="van Eijk R."/>
            <person name="Schleper C."/>
            <person name="Guy L."/>
            <person name="Ettema T.J."/>
        </authorList>
    </citation>
    <scope>NUCLEOTIDE SEQUENCE</scope>
</reference>
<gene>
    <name evidence="1" type="ORF">LCGC14_0289540</name>
</gene>
<evidence type="ECO:0000313" key="1">
    <source>
        <dbReference type="EMBL" id="KKN84492.1"/>
    </source>
</evidence>
<name>A0A0F9UAU3_9ZZZZ</name>
<sequence length="73" mass="8473">MATFNPDGTVDSNPNGYIFAERDSPQWDAVWQALIATGRNPKEYMLMHGTPWRGHVEWGFKHTDTRKYIYVTV</sequence>
<dbReference type="AlphaFoldDB" id="A0A0F9UAU3"/>
<accession>A0A0F9UAU3</accession>
<proteinExistence type="predicted"/>
<organism evidence="1">
    <name type="scientific">marine sediment metagenome</name>
    <dbReference type="NCBI Taxonomy" id="412755"/>
    <lineage>
        <taxon>unclassified sequences</taxon>
        <taxon>metagenomes</taxon>
        <taxon>ecological metagenomes</taxon>
    </lineage>
</organism>
<comment type="caution">
    <text evidence="1">The sequence shown here is derived from an EMBL/GenBank/DDBJ whole genome shotgun (WGS) entry which is preliminary data.</text>
</comment>
<dbReference type="EMBL" id="LAZR01000171">
    <property type="protein sequence ID" value="KKN84492.1"/>
    <property type="molecule type" value="Genomic_DNA"/>
</dbReference>
<protein>
    <submittedName>
        <fullName evidence="1">Uncharacterized protein</fullName>
    </submittedName>
</protein>